<dbReference type="AlphaFoldDB" id="N1PRN9"/>
<dbReference type="eggNOG" id="ENOG502RMFC">
    <property type="taxonomic scope" value="Eukaryota"/>
</dbReference>
<feature type="region of interest" description="Disordered" evidence="1">
    <location>
        <begin position="1"/>
        <end position="63"/>
    </location>
</feature>
<dbReference type="EMBL" id="KB446538">
    <property type="protein sequence ID" value="EME45040.1"/>
    <property type="molecule type" value="Genomic_DNA"/>
</dbReference>
<gene>
    <name evidence="2" type="ORF">DOTSEDRAFT_23131</name>
</gene>
<evidence type="ECO:0000313" key="3">
    <source>
        <dbReference type="Proteomes" id="UP000016933"/>
    </source>
</evidence>
<feature type="region of interest" description="Disordered" evidence="1">
    <location>
        <begin position="86"/>
        <end position="206"/>
    </location>
</feature>
<name>N1PRN9_DOTSN</name>
<feature type="compositionally biased region" description="Basic and acidic residues" evidence="1">
    <location>
        <begin position="30"/>
        <end position="41"/>
    </location>
</feature>
<evidence type="ECO:0000256" key="1">
    <source>
        <dbReference type="SAM" id="MobiDB-lite"/>
    </source>
</evidence>
<feature type="compositionally biased region" description="Basic and acidic residues" evidence="1">
    <location>
        <begin position="87"/>
        <end position="158"/>
    </location>
</feature>
<organism evidence="2 3">
    <name type="scientific">Dothistroma septosporum (strain NZE10 / CBS 128990)</name>
    <name type="common">Red band needle blight fungus</name>
    <name type="synonym">Mycosphaerella pini</name>
    <dbReference type="NCBI Taxonomy" id="675120"/>
    <lineage>
        <taxon>Eukaryota</taxon>
        <taxon>Fungi</taxon>
        <taxon>Dikarya</taxon>
        <taxon>Ascomycota</taxon>
        <taxon>Pezizomycotina</taxon>
        <taxon>Dothideomycetes</taxon>
        <taxon>Dothideomycetidae</taxon>
        <taxon>Mycosphaerellales</taxon>
        <taxon>Mycosphaerellaceae</taxon>
        <taxon>Dothistroma</taxon>
    </lineage>
</organism>
<proteinExistence type="predicted"/>
<dbReference type="Proteomes" id="UP000016933">
    <property type="component" value="Unassembled WGS sequence"/>
</dbReference>
<evidence type="ECO:0000313" key="2">
    <source>
        <dbReference type="EMBL" id="EME45040.1"/>
    </source>
</evidence>
<dbReference type="OMA" id="KWQSAGK"/>
<dbReference type="HOGENOM" id="CLU_1331934_0_0_1"/>
<protein>
    <submittedName>
        <fullName evidence="2">Uncharacterized protein</fullName>
    </submittedName>
</protein>
<reference evidence="3" key="1">
    <citation type="journal article" date="2012" name="PLoS Genet.">
        <title>The genomes of the fungal plant pathogens Cladosporium fulvum and Dothistroma septosporum reveal adaptation to different hosts and lifestyles but also signatures of common ancestry.</title>
        <authorList>
            <person name="de Wit P.J.G.M."/>
            <person name="van der Burgt A."/>
            <person name="Oekmen B."/>
            <person name="Stergiopoulos I."/>
            <person name="Abd-Elsalam K.A."/>
            <person name="Aerts A.L."/>
            <person name="Bahkali A.H."/>
            <person name="Beenen H.G."/>
            <person name="Chettri P."/>
            <person name="Cox M.P."/>
            <person name="Datema E."/>
            <person name="de Vries R.P."/>
            <person name="Dhillon B."/>
            <person name="Ganley A.R."/>
            <person name="Griffiths S.A."/>
            <person name="Guo Y."/>
            <person name="Hamelin R.C."/>
            <person name="Henrissat B."/>
            <person name="Kabir M.S."/>
            <person name="Jashni M.K."/>
            <person name="Kema G."/>
            <person name="Klaubauf S."/>
            <person name="Lapidus A."/>
            <person name="Levasseur A."/>
            <person name="Lindquist E."/>
            <person name="Mehrabi R."/>
            <person name="Ohm R.A."/>
            <person name="Owen T.J."/>
            <person name="Salamov A."/>
            <person name="Schwelm A."/>
            <person name="Schijlen E."/>
            <person name="Sun H."/>
            <person name="van den Burg H.A."/>
            <person name="van Ham R.C.H.J."/>
            <person name="Zhang S."/>
            <person name="Goodwin S.B."/>
            <person name="Grigoriev I.V."/>
            <person name="Collemare J."/>
            <person name="Bradshaw R.E."/>
        </authorList>
    </citation>
    <scope>NUCLEOTIDE SEQUENCE [LARGE SCALE GENOMIC DNA]</scope>
    <source>
        <strain evidence="3">NZE10 / CBS 128990</strain>
    </source>
</reference>
<dbReference type="OrthoDB" id="10509072at2759"/>
<feature type="compositionally biased region" description="Basic residues" evidence="1">
    <location>
        <begin position="42"/>
        <end position="51"/>
    </location>
</feature>
<keyword evidence="3" id="KW-1185">Reference proteome</keyword>
<accession>N1PRN9</accession>
<sequence>MARKHDSDQLYDSDDSSFESPKSRRRRRARSEESPYTERSRVRPGHTRRHSSYASEKTRSKWQSAGKVALGVVFVGIVAETINRWVQKRETESVRREEDRVREKRRQFEKAKAKRRREEDRREKEREEHSSRGHGPEVWEEVTEVRRIGYLPAEDRGRSQSRAPRRLEAPPSREASVDEWEESEDEARTRRGRPDRSRSKSAVDVT</sequence>
<reference evidence="2 3" key="2">
    <citation type="journal article" date="2012" name="PLoS Pathog.">
        <title>Diverse lifestyles and strategies of plant pathogenesis encoded in the genomes of eighteen Dothideomycetes fungi.</title>
        <authorList>
            <person name="Ohm R.A."/>
            <person name="Feau N."/>
            <person name="Henrissat B."/>
            <person name="Schoch C.L."/>
            <person name="Horwitz B.A."/>
            <person name="Barry K.W."/>
            <person name="Condon B.J."/>
            <person name="Copeland A.C."/>
            <person name="Dhillon B."/>
            <person name="Glaser F."/>
            <person name="Hesse C.N."/>
            <person name="Kosti I."/>
            <person name="LaButti K."/>
            <person name="Lindquist E.A."/>
            <person name="Lucas S."/>
            <person name="Salamov A.A."/>
            <person name="Bradshaw R.E."/>
            <person name="Ciuffetti L."/>
            <person name="Hamelin R.C."/>
            <person name="Kema G.H.J."/>
            <person name="Lawrence C."/>
            <person name="Scott J.A."/>
            <person name="Spatafora J.W."/>
            <person name="Turgeon B.G."/>
            <person name="de Wit P.J.G.M."/>
            <person name="Zhong S."/>
            <person name="Goodwin S.B."/>
            <person name="Grigoriev I.V."/>
        </authorList>
    </citation>
    <scope>NUCLEOTIDE SEQUENCE [LARGE SCALE GENOMIC DNA]</scope>
    <source>
        <strain evidence="3">NZE10 / CBS 128990</strain>
    </source>
</reference>
<feature type="compositionally biased region" description="Basic and acidic residues" evidence="1">
    <location>
        <begin position="186"/>
        <end position="198"/>
    </location>
</feature>